<evidence type="ECO:0000256" key="3">
    <source>
        <dbReference type="SAM" id="MobiDB-lite"/>
    </source>
</evidence>
<dbReference type="Pfam" id="PF25442">
    <property type="entry name" value="Ubiquitin_RHG40_C"/>
    <property type="match status" value="1"/>
</dbReference>
<dbReference type="SMART" id="SM00324">
    <property type="entry name" value="RhoGAP"/>
    <property type="match status" value="1"/>
</dbReference>
<comment type="caution">
    <text evidence="5">The sequence shown here is derived from an EMBL/GenBank/DDBJ whole genome shotgun (WGS) entry which is preliminary data.</text>
</comment>
<keyword evidence="1" id="KW-0343">GTPase activation</keyword>
<protein>
    <recommendedName>
        <fullName evidence="4">Rho-GAP domain-containing protein</fullName>
    </recommendedName>
</protein>
<evidence type="ECO:0000313" key="6">
    <source>
        <dbReference type="Proteomes" id="UP000287033"/>
    </source>
</evidence>
<evidence type="ECO:0000313" key="5">
    <source>
        <dbReference type="EMBL" id="GCC25319.1"/>
    </source>
</evidence>
<evidence type="ECO:0000259" key="4">
    <source>
        <dbReference type="PROSITE" id="PS50238"/>
    </source>
</evidence>
<dbReference type="Pfam" id="PF00620">
    <property type="entry name" value="RhoGAP"/>
    <property type="match status" value="1"/>
</dbReference>
<reference evidence="5 6" key="1">
    <citation type="journal article" date="2018" name="Nat. Ecol. Evol.">
        <title>Shark genomes provide insights into elasmobranch evolution and the origin of vertebrates.</title>
        <authorList>
            <person name="Hara Y"/>
            <person name="Yamaguchi K"/>
            <person name="Onimaru K"/>
            <person name="Kadota M"/>
            <person name="Koyanagi M"/>
            <person name="Keeley SD"/>
            <person name="Tatsumi K"/>
            <person name="Tanaka K"/>
            <person name="Motone F"/>
            <person name="Kageyama Y"/>
            <person name="Nozu R"/>
            <person name="Adachi N"/>
            <person name="Nishimura O"/>
            <person name="Nakagawa R"/>
            <person name="Tanegashima C"/>
            <person name="Kiyatake I"/>
            <person name="Matsumoto R"/>
            <person name="Murakumo K"/>
            <person name="Nishida K"/>
            <person name="Terakita A"/>
            <person name="Kuratani S"/>
            <person name="Sato K"/>
            <person name="Hyodo S Kuraku.S."/>
        </authorList>
    </citation>
    <scope>NUCLEOTIDE SEQUENCE [LARGE SCALE GENOMIC DNA]</scope>
</reference>
<feature type="region of interest" description="Disordered" evidence="3">
    <location>
        <begin position="1"/>
        <end position="28"/>
    </location>
</feature>
<evidence type="ECO:0000256" key="1">
    <source>
        <dbReference type="ARBA" id="ARBA00022468"/>
    </source>
</evidence>
<dbReference type="GO" id="GO:0007165">
    <property type="term" value="P:signal transduction"/>
    <property type="evidence" value="ECO:0007669"/>
    <property type="project" value="InterPro"/>
</dbReference>
<evidence type="ECO:0000256" key="2">
    <source>
        <dbReference type="ARBA" id="ARBA00055252"/>
    </source>
</evidence>
<dbReference type="FunFam" id="1.10.555.10:FF:000018">
    <property type="entry name" value="Rho GTPase activating protein 28"/>
    <property type="match status" value="1"/>
</dbReference>
<dbReference type="InterPro" id="IPR008936">
    <property type="entry name" value="Rho_GTPase_activation_prot"/>
</dbReference>
<sequence length="650" mass="74619">MYANSMPAAVRNCPHSKFAQRSESSPSIMNQMRPQHFQEQLSSDCSSSQDSLDTLSMDDFWSEVENIKESHRTEPDEHLDVKTPEDGDFEIDWLHDAGLSTLIKEDGRNDDEEVLLSTLTRTQSAAVQRRLENYTLSMRVKSKQPVRDVRDIFSGSKISKTQDTKCSVIDALQPDQHLENLLPEDEKREACSDEHETTSPTQDEISKTKFISFDISYSEQAAILRNSVQYKKLPKKRNDDGTLPQYRRCKNKLGVTRIGDLSVQDMKKIHTLALIELTALFDVLDLEVKRHKTVKTKTYDNKIFGVPLTHLIENDQRIDPNTKVPLFLKELLSCLEENGLETEGILRISGSVARIKNLQKELDANFYQKCFDWKNAHQNDLAGLLKMFIRELPYPLLTAEYVTAFATVKDISDQIQMIHALNLLVVILPDAYRATLKLLLEFLRKVIDKEKKNKMNLWNVSTIMAPNLFMHKGIPNKIPDGKEKQQAEKAANVVRMLIHYQDLLWTIPCFLVAQVRKLNENSNKKYDKRLKNLLKKIHTDKHDKQQQLNKVIKIQAPQLLKDTMEVQLNSDIVVRDLVAKFQTQLNSSNWDATNTDVTQRNNGSTDCSEFCLYEVGGNIGEHCLDPDALILELYRINPQAEWVIKQRAAL</sequence>
<accession>A0A401S4P6</accession>
<feature type="region of interest" description="Disordered" evidence="3">
    <location>
        <begin position="181"/>
        <end position="202"/>
    </location>
</feature>
<name>A0A401S4P6_CHIPU</name>
<dbReference type="STRING" id="137246.A0A401S4P6"/>
<dbReference type="Proteomes" id="UP000287033">
    <property type="component" value="Unassembled WGS sequence"/>
</dbReference>
<keyword evidence="6" id="KW-1185">Reference proteome</keyword>
<feature type="compositionally biased region" description="Basic and acidic residues" evidence="3">
    <location>
        <begin position="184"/>
        <end position="197"/>
    </location>
</feature>
<feature type="compositionally biased region" description="Polar residues" evidence="3">
    <location>
        <begin position="19"/>
        <end position="28"/>
    </location>
</feature>
<dbReference type="GO" id="GO:0005096">
    <property type="term" value="F:GTPase activator activity"/>
    <property type="evidence" value="ECO:0007669"/>
    <property type="project" value="UniProtKB-KW"/>
</dbReference>
<dbReference type="InterPro" id="IPR057323">
    <property type="entry name" value="RHG40/28/18_ubiquitin"/>
</dbReference>
<dbReference type="SUPFAM" id="SSF48350">
    <property type="entry name" value="GTPase activation domain, GAP"/>
    <property type="match status" value="1"/>
</dbReference>
<dbReference type="Gene3D" id="1.10.555.10">
    <property type="entry name" value="Rho GTPase activation protein"/>
    <property type="match status" value="1"/>
</dbReference>
<dbReference type="GO" id="GO:0030833">
    <property type="term" value="P:regulation of actin filament polymerization"/>
    <property type="evidence" value="ECO:0007669"/>
    <property type="project" value="TreeGrafter"/>
</dbReference>
<organism evidence="5 6">
    <name type="scientific">Chiloscyllium punctatum</name>
    <name type="common">Brownbanded bambooshark</name>
    <name type="synonym">Hemiscyllium punctatum</name>
    <dbReference type="NCBI Taxonomy" id="137246"/>
    <lineage>
        <taxon>Eukaryota</taxon>
        <taxon>Metazoa</taxon>
        <taxon>Chordata</taxon>
        <taxon>Craniata</taxon>
        <taxon>Vertebrata</taxon>
        <taxon>Chondrichthyes</taxon>
        <taxon>Elasmobranchii</taxon>
        <taxon>Galeomorphii</taxon>
        <taxon>Galeoidea</taxon>
        <taxon>Orectolobiformes</taxon>
        <taxon>Hemiscylliidae</taxon>
        <taxon>Chiloscyllium</taxon>
    </lineage>
</organism>
<proteinExistence type="predicted"/>
<comment type="function">
    <text evidence="2">GTPase activator for the Rho-type GTPases by converting them to an inactive GDP-bound state.</text>
</comment>
<dbReference type="PANTHER" id="PTHR14963:SF4">
    <property type="entry name" value="RHO GTPASE-ACTIVATING PROTEIN 40"/>
    <property type="match status" value="1"/>
</dbReference>
<dbReference type="GO" id="GO:0051056">
    <property type="term" value="P:regulation of small GTPase mediated signal transduction"/>
    <property type="evidence" value="ECO:0007669"/>
    <property type="project" value="TreeGrafter"/>
</dbReference>
<gene>
    <name evidence="5" type="ORF">chiPu_0003729</name>
</gene>
<feature type="domain" description="Rho-GAP" evidence="4">
    <location>
        <begin position="306"/>
        <end position="505"/>
    </location>
</feature>
<dbReference type="AlphaFoldDB" id="A0A401S4P6"/>
<dbReference type="OMA" id="SRMEPKM"/>
<dbReference type="EMBL" id="BEZZ01000083">
    <property type="protein sequence ID" value="GCC25319.1"/>
    <property type="molecule type" value="Genomic_DNA"/>
</dbReference>
<dbReference type="PROSITE" id="PS50238">
    <property type="entry name" value="RHOGAP"/>
    <property type="match status" value="1"/>
</dbReference>
<dbReference type="CDD" id="cd04391">
    <property type="entry name" value="RhoGAP_ARHGAP18"/>
    <property type="match status" value="1"/>
</dbReference>
<dbReference type="PANTHER" id="PTHR14963">
    <property type="entry name" value="RHO GTPASE ACTIVATING PROTEIN 18,19-RELATED"/>
    <property type="match status" value="1"/>
</dbReference>
<dbReference type="GO" id="GO:0005737">
    <property type="term" value="C:cytoplasm"/>
    <property type="evidence" value="ECO:0007669"/>
    <property type="project" value="TreeGrafter"/>
</dbReference>
<dbReference type="InterPro" id="IPR000198">
    <property type="entry name" value="RhoGAP_dom"/>
</dbReference>
<dbReference type="OrthoDB" id="27680at2759"/>